<dbReference type="NCBIfam" id="NF002469">
    <property type="entry name" value="PRK01712.1"/>
    <property type="match status" value="1"/>
</dbReference>
<organism evidence="7 8">
    <name type="scientific">Candidatus Tanganyikabacteria bacterium</name>
    <dbReference type="NCBI Taxonomy" id="2961651"/>
    <lineage>
        <taxon>Bacteria</taxon>
        <taxon>Bacillati</taxon>
        <taxon>Candidatus Sericytochromatia</taxon>
        <taxon>Candidatus Tanganyikabacteria</taxon>
    </lineage>
</organism>
<keyword evidence="4 5" id="KW-0694">RNA-binding</keyword>
<dbReference type="InterPro" id="IPR036107">
    <property type="entry name" value="CsrA_sf"/>
</dbReference>
<proteinExistence type="inferred from homology"/>
<dbReference type="Proteomes" id="UP000703893">
    <property type="component" value="Unassembled WGS sequence"/>
</dbReference>
<name>A0A937X8U0_9BACT</name>
<feature type="region of interest" description="Disordered" evidence="6">
    <location>
        <begin position="77"/>
        <end position="115"/>
    </location>
</feature>
<comment type="caution">
    <text evidence="7">The sequence shown here is derived from an EMBL/GenBank/DDBJ whole genome shotgun (WGS) entry which is preliminary data.</text>
</comment>
<keyword evidence="3 5" id="KW-0810">Translation regulation</keyword>
<evidence type="ECO:0000256" key="6">
    <source>
        <dbReference type="SAM" id="MobiDB-lite"/>
    </source>
</evidence>
<evidence type="ECO:0000256" key="1">
    <source>
        <dbReference type="ARBA" id="ARBA00022490"/>
    </source>
</evidence>
<evidence type="ECO:0000256" key="2">
    <source>
        <dbReference type="ARBA" id="ARBA00022491"/>
    </source>
</evidence>
<dbReference type="GO" id="GO:0048027">
    <property type="term" value="F:mRNA 5'-UTR binding"/>
    <property type="evidence" value="ECO:0007669"/>
    <property type="project" value="UniProtKB-UniRule"/>
</dbReference>
<evidence type="ECO:0000256" key="3">
    <source>
        <dbReference type="ARBA" id="ARBA00022845"/>
    </source>
</evidence>
<accession>A0A937X8U0</accession>
<dbReference type="AlphaFoldDB" id="A0A937X8U0"/>
<dbReference type="PANTHER" id="PTHR34984:SF1">
    <property type="entry name" value="CARBON STORAGE REGULATOR"/>
    <property type="match status" value="1"/>
</dbReference>
<dbReference type="NCBIfam" id="TIGR00202">
    <property type="entry name" value="csrA"/>
    <property type="match status" value="1"/>
</dbReference>
<protein>
    <recommendedName>
        <fullName evidence="5">Translational regulator CsrA</fullName>
    </recommendedName>
</protein>
<comment type="subunit">
    <text evidence="5">Homodimer; the beta-strands of each monomer intercalate to form a hydrophobic core, while the alpha-helices form wings that extend away from the core.</text>
</comment>
<dbReference type="PANTHER" id="PTHR34984">
    <property type="entry name" value="CARBON STORAGE REGULATOR"/>
    <property type="match status" value="1"/>
</dbReference>
<gene>
    <name evidence="5 7" type="primary">csrA</name>
    <name evidence="7" type="ORF">FJZ00_11225</name>
</gene>
<comment type="function">
    <text evidence="5">A translational regulator that binds mRNA to regulate translation initiation and/or mRNA stability. Usually binds in the 5'-UTR at or near the Shine-Dalgarno sequence preventing ribosome-binding, thus repressing translation. Its main target seems to be the major flagellin gene, while its function is anatagonized by FliW.</text>
</comment>
<dbReference type="FunFam" id="2.60.40.4380:FF:000002">
    <property type="entry name" value="Translational regulator CsrA"/>
    <property type="match status" value="1"/>
</dbReference>
<comment type="similarity">
    <text evidence="5">Belongs to the CsrA/RsmA family.</text>
</comment>
<evidence type="ECO:0000256" key="4">
    <source>
        <dbReference type="ARBA" id="ARBA00022884"/>
    </source>
</evidence>
<evidence type="ECO:0000313" key="7">
    <source>
        <dbReference type="EMBL" id="MBM3275716.1"/>
    </source>
</evidence>
<keyword evidence="5" id="KW-1005">Bacterial flagellum biogenesis</keyword>
<dbReference type="InterPro" id="IPR003751">
    <property type="entry name" value="CsrA"/>
</dbReference>
<comment type="subcellular location">
    <subcellularLocation>
        <location evidence="5">Cytoplasm</location>
    </subcellularLocation>
</comment>
<dbReference type="SUPFAM" id="SSF117130">
    <property type="entry name" value="CsrA-like"/>
    <property type="match status" value="1"/>
</dbReference>
<dbReference type="GO" id="GO:0045947">
    <property type="term" value="P:negative regulation of translational initiation"/>
    <property type="evidence" value="ECO:0007669"/>
    <property type="project" value="UniProtKB-UniRule"/>
</dbReference>
<dbReference type="GO" id="GO:0006109">
    <property type="term" value="P:regulation of carbohydrate metabolic process"/>
    <property type="evidence" value="ECO:0007669"/>
    <property type="project" value="InterPro"/>
</dbReference>
<reference evidence="7 8" key="1">
    <citation type="submission" date="2019-03" db="EMBL/GenBank/DDBJ databases">
        <title>Lake Tanganyika Metagenome-Assembled Genomes (MAGs).</title>
        <authorList>
            <person name="Tran P."/>
        </authorList>
    </citation>
    <scope>NUCLEOTIDE SEQUENCE [LARGE SCALE GENOMIC DNA]</scope>
    <source>
        <strain evidence="7">K_DeepCast_65m_m2_236</strain>
    </source>
</reference>
<dbReference type="GO" id="GO:0005829">
    <property type="term" value="C:cytosol"/>
    <property type="evidence" value="ECO:0007669"/>
    <property type="project" value="TreeGrafter"/>
</dbReference>
<dbReference type="Gene3D" id="2.60.40.4380">
    <property type="entry name" value="Translational regulator CsrA"/>
    <property type="match status" value="1"/>
</dbReference>
<dbReference type="GO" id="GO:0006402">
    <property type="term" value="P:mRNA catabolic process"/>
    <property type="evidence" value="ECO:0007669"/>
    <property type="project" value="InterPro"/>
</dbReference>
<keyword evidence="2 5" id="KW-0678">Repressor</keyword>
<dbReference type="EMBL" id="VGJX01000691">
    <property type="protein sequence ID" value="MBM3275716.1"/>
    <property type="molecule type" value="Genomic_DNA"/>
</dbReference>
<feature type="compositionally biased region" description="Low complexity" evidence="6">
    <location>
        <begin position="94"/>
        <end position="103"/>
    </location>
</feature>
<dbReference type="GO" id="GO:0044781">
    <property type="term" value="P:bacterial-type flagellum organization"/>
    <property type="evidence" value="ECO:0007669"/>
    <property type="project" value="UniProtKB-KW"/>
</dbReference>
<sequence>MLVLSRKTNQSIMIGEDIEVIVLEIKGDSVKIGLKAPRDIPVYRQEIYLEIKAENERAAAAAGAAAKSTTAVPSAGALLKQALKKPPTPPGAPASPAQPASTAPNPPEKRPPANK</sequence>
<dbReference type="HAMAP" id="MF_00167">
    <property type="entry name" value="CsrA"/>
    <property type="match status" value="1"/>
</dbReference>
<dbReference type="Pfam" id="PF02599">
    <property type="entry name" value="CsrA"/>
    <property type="match status" value="1"/>
</dbReference>
<evidence type="ECO:0000313" key="8">
    <source>
        <dbReference type="Proteomes" id="UP000703893"/>
    </source>
</evidence>
<dbReference type="GO" id="GO:1902208">
    <property type="term" value="P:regulation of bacterial-type flagellum assembly"/>
    <property type="evidence" value="ECO:0007669"/>
    <property type="project" value="UniProtKB-UniRule"/>
</dbReference>
<keyword evidence="1 5" id="KW-0963">Cytoplasm</keyword>
<evidence type="ECO:0000256" key="5">
    <source>
        <dbReference type="HAMAP-Rule" id="MF_00167"/>
    </source>
</evidence>